<feature type="region of interest" description="Disordered" evidence="1">
    <location>
        <begin position="411"/>
        <end position="445"/>
    </location>
</feature>
<dbReference type="PANTHER" id="PTHR33443:SF34">
    <property type="entry name" value="RPM1 INTERACTING PROTEIN 13"/>
    <property type="match status" value="1"/>
</dbReference>
<evidence type="ECO:0000313" key="3">
    <source>
        <dbReference type="RefSeq" id="XP_010495924.1"/>
    </source>
</evidence>
<reference evidence="2" key="1">
    <citation type="journal article" date="2014" name="Nat. Commun.">
        <title>The emerging biofuel crop Camelina sativa retains a highly undifferentiated hexaploid genome structure.</title>
        <authorList>
            <person name="Kagale S."/>
            <person name="Koh C."/>
            <person name="Nixon J."/>
            <person name="Bollina V."/>
            <person name="Clarke W.E."/>
            <person name="Tuteja R."/>
            <person name="Spillane C."/>
            <person name="Robinson S.J."/>
            <person name="Links M.G."/>
            <person name="Clarke C."/>
            <person name="Higgins E.E."/>
            <person name="Huebert T."/>
            <person name="Sharpe A.G."/>
            <person name="Parkin I.A."/>
        </authorList>
    </citation>
    <scope>NUCLEOTIDE SEQUENCE [LARGE SCALE GENOMIC DNA]</scope>
    <source>
        <strain evidence="2">cv. DH55</strain>
    </source>
</reference>
<gene>
    <name evidence="3" type="primary">LOC104773069</name>
</gene>
<keyword evidence="2" id="KW-1185">Reference proteome</keyword>
<name>A0ABM0Y5N8_CAMSA</name>
<reference evidence="3" key="2">
    <citation type="submission" date="2025-08" db="UniProtKB">
        <authorList>
            <consortium name="RefSeq"/>
        </authorList>
    </citation>
    <scope>IDENTIFICATION</scope>
    <source>
        <tissue evidence="3">Leaf</tissue>
    </source>
</reference>
<accession>A0ABM0Y5N8</accession>
<dbReference type="InterPro" id="IPR053234">
    <property type="entry name" value="RPM1_Interactor"/>
</dbReference>
<protein>
    <submittedName>
        <fullName evidence="3">Uncharacterized protein LOC104773069 isoform X1</fullName>
    </submittedName>
</protein>
<dbReference type="GeneID" id="104773069"/>
<feature type="compositionally biased region" description="Polar residues" evidence="1">
    <location>
        <begin position="253"/>
        <end position="275"/>
    </location>
</feature>
<feature type="region of interest" description="Disordered" evidence="1">
    <location>
        <begin position="232"/>
        <end position="337"/>
    </location>
</feature>
<evidence type="ECO:0000256" key="1">
    <source>
        <dbReference type="SAM" id="MobiDB-lite"/>
    </source>
</evidence>
<proteinExistence type="predicted"/>
<dbReference type="Proteomes" id="UP000694864">
    <property type="component" value="Unplaced"/>
</dbReference>
<evidence type="ECO:0000313" key="2">
    <source>
        <dbReference type="Proteomes" id="UP000694864"/>
    </source>
</evidence>
<feature type="compositionally biased region" description="Polar residues" evidence="1">
    <location>
        <begin position="232"/>
        <end position="242"/>
    </location>
</feature>
<feature type="region of interest" description="Disordered" evidence="1">
    <location>
        <begin position="67"/>
        <end position="116"/>
    </location>
</feature>
<feature type="region of interest" description="Disordered" evidence="1">
    <location>
        <begin position="1"/>
        <end position="28"/>
    </location>
</feature>
<feature type="compositionally biased region" description="Polar residues" evidence="1">
    <location>
        <begin position="427"/>
        <end position="445"/>
    </location>
</feature>
<dbReference type="RefSeq" id="XP_010495924.1">
    <property type="nucleotide sequence ID" value="XM_010497622.2"/>
</dbReference>
<organism evidence="2 3">
    <name type="scientific">Camelina sativa</name>
    <name type="common">False flax</name>
    <name type="synonym">Myagrum sativum</name>
    <dbReference type="NCBI Taxonomy" id="90675"/>
    <lineage>
        <taxon>Eukaryota</taxon>
        <taxon>Viridiplantae</taxon>
        <taxon>Streptophyta</taxon>
        <taxon>Embryophyta</taxon>
        <taxon>Tracheophyta</taxon>
        <taxon>Spermatophyta</taxon>
        <taxon>Magnoliopsida</taxon>
        <taxon>eudicotyledons</taxon>
        <taxon>Gunneridae</taxon>
        <taxon>Pentapetalae</taxon>
        <taxon>rosids</taxon>
        <taxon>malvids</taxon>
        <taxon>Brassicales</taxon>
        <taxon>Brassicaceae</taxon>
        <taxon>Camelineae</taxon>
        <taxon>Camelina</taxon>
    </lineage>
</organism>
<feature type="compositionally biased region" description="Polar residues" evidence="1">
    <location>
        <begin position="324"/>
        <end position="333"/>
    </location>
</feature>
<dbReference type="PANTHER" id="PTHR33443">
    <property type="entry name" value="ZGC:112980"/>
    <property type="match status" value="1"/>
</dbReference>
<sequence>MGSVNHDDVVVVDISSDEEEEETNTGVADKEYFKWLNNVIDSVDDTSDSTDVVEVLSEVKGCVDSQYRKPKEDDDDGDDCVILDGDPDKTTKTASVDEDGDDKLAKNDDDGEDDDDDVLVVGQKGEIACRDFPHPRHSCAKYAFNSTSHEKYCDMCHCYVCDIRAPCPYWSIGASTINHCHANDKEKIWKTQREFFRTGYMPTPPSSKPTPSILRVSQNTLLQNQVGIRPCSSSTRVANPSNVKARLRIRQPTPHNQGLQSRPAQSLSSVCNNVIQRDRSSYRQRSRVAYSAGSGNSIRYNDDASRSSHHSSSVVAPPPISPDMYTQQRNYHPSVSDHCTALPGSQSNRYTRHSDQNIHGSGNRQFVDLFVPSEAPLTTADSQTATAQQQPGTNENVLETKLSEFENWLMDNPNQSGPVSPLPEPSNIATQSAKALNNNPKGIDI</sequence>